<sequence>MSRLNSLSILTKASLDKAKDNTQQINNVITGFINLYSSINDHLAKKAKELEETMTGESQN</sequence>
<accession>A0ABN8RIV8</accession>
<keyword evidence="2" id="KW-1185">Reference proteome</keyword>
<name>A0ABN8RIV8_9CNID</name>
<dbReference type="Proteomes" id="UP001159405">
    <property type="component" value="Unassembled WGS sequence"/>
</dbReference>
<protein>
    <submittedName>
        <fullName evidence="1">Uncharacterized protein</fullName>
    </submittedName>
</protein>
<evidence type="ECO:0000313" key="2">
    <source>
        <dbReference type="Proteomes" id="UP001159405"/>
    </source>
</evidence>
<gene>
    <name evidence="1" type="ORF">PLOB_00019213</name>
</gene>
<dbReference type="EMBL" id="CALNXK010000224">
    <property type="protein sequence ID" value="CAH3177366.1"/>
    <property type="molecule type" value="Genomic_DNA"/>
</dbReference>
<proteinExistence type="predicted"/>
<reference evidence="1 2" key="1">
    <citation type="submission" date="2022-05" db="EMBL/GenBank/DDBJ databases">
        <authorList>
            <consortium name="Genoscope - CEA"/>
            <person name="William W."/>
        </authorList>
    </citation>
    <scope>NUCLEOTIDE SEQUENCE [LARGE SCALE GENOMIC DNA]</scope>
</reference>
<organism evidence="1 2">
    <name type="scientific">Porites lobata</name>
    <dbReference type="NCBI Taxonomy" id="104759"/>
    <lineage>
        <taxon>Eukaryota</taxon>
        <taxon>Metazoa</taxon>
        <taxon>Cnidaria</taxon>
        <taxon>Anthozoa</taxon>
        <taxon>Hexacorallia</taxon>
        <taxon>Scleractinia</taxon>
        <taxon>Fungiina</taxon>
        <taxon>Poritidae</taxon>
        <taxon>Porites</taxon>
    </lineage>
</organism>
<evidence type="ECO:0000313" key="1">
    <source>
        <dbReference type="EMBL" id="CAH3177366.1"/>
    </source>
</evidence>
<comment type="caution">
    <text evidence="1">The sequence shown here is derived from an EMBL/GenBank/DDBJ whole genome shotgun (WGS) entry which is preliminary data.</text>
</comment>